<accession>Q46Z49</accession>
<dbReference type="eggNOG" id="ENOG5032MZ8">
    <property type="taxonomic scope" value="Bacteria"/>
</dbReference>
<dbReference type="KEGG" id="reu:Reut_A2221"/>
<dbReference type="EMBL" id="CP000090">
    <property type="protein sequence ID" value="AAZ61584.1"/>
    <property type="molecule type" value="Genomic_DNA"/>
</dbReference>
<evidence type="ECO:0000313" key="2">
    <source>
        <dbReference type="EMBL" id="AAZ61584.1"/>
    </source>
</evidence>
<organism evidence="2">
    <name type="scientific">Cupriavidus pinatubonensis (strain JMP 134 / LMG 1197)</name>
    <name type="common">Cupriavidus necator (strain JMP 134)</name>
    <dbReference type="NCBI Taxonomy" id="264198"/>
    <lineage>
        <taxon>Bacteria</taxon>
        <taxon>Pseudomonadati</taxon>
        <taxon>Pseudomonadota</taxon>
        <taxon>Betaproteobacteria</taxon>
        <taxon>Burkholderiales</taxon>
        <taxon>Burkholderiaceae</taxon>
        <taxon>Cupriavidus</taxon>
    </lineage>
</organism>
<dbReference type="OrthoDB" id="7355447at2"/>
<evidence type="ECO:0008006" key="3">
    <source>
        <dbReference type="Google" id="ProtNLM"/>
    </source>
</evidence>
<dbReference type="STRING" id="264198.Reut_A2221"/>
<sequence>MSAPRTTRSGSTHTPPPMARAPARFRIIRDRSPLRYWLRLLTAAVLAIVPAVLPPGVTAQPAPQRTDMVARVVFSLLGYARWPSEREPVRLCVDNTSRYPARLLEGGTLSNGRTVRTREVDVMTEALASNCDALYLGAMTDARRQRLGAELTGRPVLVISEEDFECEVGSMFCLNIRENQVSFRVNLDSLARSGVHVHPAVLQLGRRRGASS</sequence>
<proteinExistence type="predicted"/>
<gene>
    <name evidence="2" type="ordered locus">Reut_A2221</name>
</gene>
<dbReference type="InterPro" id="IPR025293">
    <property type="entry name" value="YfiR/HmsC-like"/>
</dbReference>
<dbReference type="Pfam" id="PF13689">
    <property type="entry name" value="DUF4154"/>
    <property type="match status" value="1"/>
</dbReference>
<feature type="region of interest" description="Disordered" evidence="1">
    <location>
        <begin position="1"/>
        <end position="22"/>
    </location>
</feature>
<evidence type="ECO:0000256" key="1">
    <source>
        <dbReference type="SAM" id="MobiDB-lite"/>
    </source>
</evidence>
<name>Q46Z49_CUPPJ</name>
<dbReference type="AlphaFoldDB" id="Q46Z49"/>
<reference evidence="2" key="1">
    <citation type="submission" date="2005-08" db="EMBL/GenBank/DDBJ databases">
        <title>Complete sequence of Chromosome1 of Ralstonia eutropha JMP134.</title>
        <authorList>
            <person name="Copeland A."/>
            <person name="Lucas S."/>
            <person name="Lapidus A."/>
            <person name="Barry K."/>
            <person name="Detter J.C."/>
            <person name="Glavina T."/>
            <person name="Hammon N."/>
            <person name="Israni S."/>
            <person name="Pitluck S."/>
            <person name="Goltsman E."/>
            <person name="Martinez M."/>
            <person name="Schmutz J."/>
            <person name="Larimer F."/>
            <person name="Land M."/>
            <person name="Lykidis A."/>
            <person name="Richardson P."/>
        </authorList>
    </citation>
    <scope>NUCLEOTIDE SEQUENCE</scope>
    <source>
        <strain evidence="2">JMP134</strain>
    </source>
</reference>
<protein>
    <recommendedName>
        <fullName evidence="3">Transmembrane protein</fullName>
    </recommendedName>
</protein>
<dbReference type="HOGENOM" id="CLU_102469_0_0_4"/>
<feature type="compositionally biased region" description="Polar residues" evidence="1">
    <location>
        <begin position="1"/>
        <end position="13"/>
    </location>
</feature>